<dbReference type="PROSITE" id="PS51007">
    <property type="entry name" value="CYTC"/>
    <property type="match status" value="1"/>
</dbReference>
<dbReference type="GO" id="GO:0020037">
    <property type="term" value="F:heme binding"/>
    <property type="evidence" value="ECO:0007669"/>
    <property type="project" value="InterPro"/>
</dbReference>
<evidence type="ECO:0000256" key="5">
    <source>
        <dbReference type="SAM" id="SignalP"/>
    </source>
</evidence>
<keyword evidence="3 4" id="KW-0408">Iron</keyword>
<feature type="signal peptide" evidence="5">
    <location>
        <begin position="1"/>
        <end position="21"/>
    </location>
</feature>
<protein>
    <submittedName>
        <fullName evidence="7">Cytochrome c</fullName>
    </submittedName>
</protein>
<dbReference type="NCBIfam" id="TIGR02603">
    <property type="entry name" value="CxxCH_TIGR02603"/>
    <property type="match status" value="1"/>
</dbReference>
<dbReference type="AlphaFoldDB" id="A0A5C6C308"/>
<feature type="domain" description="Cytochrome c" evidence="6">
    <location>
        <begin position="235"/>
        <end position="371"/>
    </location>
</feature>
<evidence type="ECO:0000256" key="3">
    <source>
        <dbReference type="ARBA" id="ARBA00023004"/>
    </source>
</evidence>
<feature type="chain" id="PRO_5023092237" evidence="5">
    <location>
        <begin position="22"/>
        <end position="373"/>
    </location>
</feature>
<dbReference type="Pfam" id="PF00034">
    <property type="entry name" value="Cytochrom_C"/>
    <property type="match status" value="1"/>
</dbReference>
<comment type="caution">
    <text evidence="7">The sequence shown here is derived from an EMBL/GenBank/DDBJ whole genome shotgun (WGS) entry which is preliminary data.</text>
</comment>
<keyword evidence="2 4" id="KW-0479">Metal-binding</keyword>
<dbReference type="GO" id="GO:0046872">
    <property type="term" value="F:metal ion binding"/>
    <property type="evidence" value="ECO:0007669"/>
    <property type="project" value="UniProtKB-KW"/>
</dbReference>
<accession>A0A5C6C308</accession>
<sequence>MTVRFTLLFLAAALTGGFVDADDAAPLEPKDKLVVEAVLRLKSFQLDSSPPAKAAVLRYLHARPGTAQSFDLIERFKPVEIAPELAAFGVEHAEQTSGVRAAELLFAMDQQGELVELTQAEDAEEALAAISLIGRSGGMKAAELLLSIVTSDSIAADRRIAAIAALSGHVKGQSQMLELVKTKALADDLEFAAANLLLSSDDDSIATEARKYLTLPETADSEPLPPLAELGRRRGDARAGAGVFRQQGTCSQCHQIHGEGKVVGPDLSEIGSKLSREAMLVAILDPSAAISHNFETYVLLTEDGTAITGLLISQTDAEITLRTNEGIDRTVDREEVELFEKKSKSMMPQDLQRLMTADQLVDLVEYLMTLQKK</sequence>
<dbReference type="RefSeq" id="WP_146405546.1">
    <property type="nucleotide sequence ID" value="NZ_SJPU01000001.1"/>
</dbReference>
<dbReference type="EMBL" id="SJPU01000001">
    <property type="protein sequence ID" value="TWU18508.1"/>
    <property type="molecule type" value="Genomic_DNA"/>
</dbReference>
<name>A0A5C6C308_9BACT</name>
<evidence type="ECO:0000256" key="4">
    <source>
        <dbReference type="PROSITE-ProRule" id="PRU00433"/>
    </source>
</evidence>
<gene>
    <name evidence="7" type="ORF">Poly21_06710</name>
</gene>
<dbReference type="InterPro" id="IPR009056">
    <property type="entry name" value="Cyt_c-like_dom"/>
</dbReference>
<evidence type="ECO:0000259" key="6">
    <source>
        <dbReference type="PROSITE" id="PS51007"/>
    </source>
</evidence>
<dbReference type="InterPro" id="IPR013427">
    <property type="entry name" value="Haem-bd_dom_put"/>
</dbReference>
<evidence type="ECO:0000313" key="8">
    <source>
        <dbReference type="Proteomes" id="UP000319908"/>
    </source>
</evidence>
<evidence type="ECO:0000256" key="2">
    <source>
        <dbReference type="ARBA" id="ARBA00022723"/>
    </source>
</evidence>
<evidence type="ECO:0000313" key="7">
    <source>
        <dbReference type="EMBL" id="TWU18508.1"/>
    </source>
</evidence>
<organism evidence="7 8">
    <name type="scientific">Allorhodopirellula heiligendammensis</name>
    <dbReference type="NCBI Taxonomy" id="2714739"/>
    <lineage>
        <taxon>Bacteria</taxon>
        <taxon>Pseudomonadati</taxon>
        <taxon>Planctomycetota</taxon>
        <taxon>Planctomycetia</taxon>
        <taxon>Pirellulales</taxon>
        <taxon>Pirellulaceae</taxon>
        <taxon>Allorhodopirellula</taxon>
    </lineage>
</organism>
<dbReference type="SUPFAM" id="SSF46626">
    <property type="entry name" value="Cytochrome c"/>
    <property type="match status" value="1"/>
</dbReference>
<dbReference type="Proteomes" id="UP000319908">
    <property type="component" value="Unassembled WGS sequence"/>
</dbReference>
<evidence type="ECO:0000256" key="1">
    <source>
        <dbReference type="ARBA" id="ARBA00022617"/>
    </source>
</evidence>
<keyword evidence="8" id="KW-1185">Reference proteome</keyword>
<keyword evidence="5" id="KW-0732">Signal</keyword>
<dbReference type="Gene3D" id="1.10.760.10">
    <property type="entry name" value="Cytochrome c-like domain"/>
    <property type="match status" value="1"/>
</dbReference>
<keyword evidence="1 4" id="KW-0349">Heme</keyword>
<reference evidence="7 8" key="1">
    <citation type="journal article" date="2020" name="Antonie Van Leeuwenhoek">
        <title>Rhodopirellula heiligendammensis sp. nov., Rhodopirellula pilleata sp. nov., and Rhodopirellula solitaria sp. nov. isolated from natural or artificial marine surfaces in Northern Germany and California, USA, and emended description of the genus Rhodopirellula.</title>
        <authorList>
            <person name="Kallscheuer N."/>
            <person name="Wiegand S."/>
            <person name="Jogler M."/>
            <person name="Boedeker C."/>
            <person name="Peeters S.H."/>
            <person name="Rast P."/>
            <person name="Heuer A."/>
            <person name="Jetten M.S.M."/>
            <person name="Rohde M."/>
            <person name="Jogler C."/>
        </authorList>
    </citation>
    <scope>NUCLEOTIDE SEQUENCE [LARGE SCALE GENOMIC DNA]</scope>
    <source>
        <strain evidence="7 8">Poly21</strain>
    </source>
</reference>
<dbReference type="GO" id="GO:0009055">
    <property type="term" value="F:electron transfer activity"/>
    <property type="evidence" value="ECO:0007669"/>
    <property type="project" value="InterPro"/>
</dbReference>
<dbReference type="InterPro" id="IPR036909">
    <property type="entry name" value="Cyt_c-like_dom_sf"/>
</dbReference>
<proteinExistence type="predicted"/>
<dbReference type="OrthoDB" id="247847at2"/>
<dbReference type="PANTHER" id="PTHR33546">
    <property type="entry name" value="LARGE, MULTIFUNCTIONAL SECRETED PROTEIN-RELATED"/>
    <property type="match status" value="1"/>
</dbReference>
<dbReference type="PANTHER" id="PTHR33546:SF1">
    <property type="entry name" value="LARGE, MULTIFUNCTIONAL SECRETED PROTEIN"/>
    <property type="match status" value="1"/>
</dbReference>